<gene>
    <name evidence="9" type="ORF">RUM44_011915</name>
    <name evidence="10" type="ORF">RUM44_011918</name>
</gene>
<evidence type="ECO:0000313" key="11">
    <source>
        <dbReference type="Proteomes" id="UP001359485"/>
    </source>
</evidence>
<evidence type="ECO:0000256" key="3">
    <source>
        <dbReference type="ARBA" id="ARBA00022801"/>
    </source>
</evidence>
<keyword evidence="3 6" id="KW-0378">Hydrolase</keyword>
<reference evidence="10 11" key="1">
    <citation type="submission" date="2023-09" db="EMBL/GenBank/DDBJ databases">
        <title>Genomes of two closely related lineages of the louse Polyplax serrata with different host specificities.</title>
        <authorList>
            <person name="Martinu J."/>
            <person name="Tarabai H."/>
            <person name="Stefka J."/>
            <person name="Hypsa V."/>
        </authorList>
    </citation>
    <scope>NUCLEOTIDE SEQUENCE [LARGE SCALE GENOMIC DNA]</scope>
    <source>
        <strain evidence="10">98ZLc_SE</strain>
    </source>
</reference>
<feature type="signal peptide" evidence="7">
    <location>
        <begin position="1"/>
        <end position="15"/>
    </location>
</feature>
<feature type="domain" description="Peptidase S1" evidence="8">
    <location>
        <begin position="43"/>
        <end position="295"/>
    </location>
</feature>
<proteinExistence type="inferred from homology"/>
<dbReference type="InterPro" id="IPR001314">
    <property type="entry name" value="Peptidase_S1A"/>
</dbReference>
<dbReference type="PROSITE" id="PS00134">
    <property type="entry name" value="TRYPSIN_HIS"/>
    <property type="match status" value="1"/>
</dbReference>
<comment type="similarity">
    <text evidence="1">Belongs to the peptidase S1 family.</text>
</comment>
<dbReference type="PROSITE" id="PS00135">
    <property type="entry name" value="TRYPSIN_SER"/>
    <property type="match status" value="1"/>
</dbReference>
<accession>A0ABR1BDT9</accession>
<evidence type="ECO:0000256" key="7">
    <source>
        <dbReference type="SAM" id="SignalP"/>
    </source>
</evidence>
<dbReference type="InterPro" id="IPR043504">
    <property type="entry name" value="Peptidase_S1_PA_chymotrypsin"/>
</dbReference>
<dbReference type="CDD" id="cd00190">
    <property type="entry name" value="Tryp_SPc"/>
    <property type="match status" value="1"/>
</dbReference>
<dbReference type="Gene3D" id="2.40.10.10">
    <property type="entry name" value="Trypsin-like serine proteases"/>
    <property type="match status" value="1"/>
</dbReference>
<dbReference type="PRINTS" id="PR00722">
    <property type="entry name" value="CHYMOTRYPSIN"/>
</dbReference>
<dbReference type="InterPro" id="IPR033116">
    <property type="entry name" value="TRYPSIN_SER"/>
</dbReference>
<keyword evidence="4 6" id="KW-0720">Serine protease</keyword>
<sequence>MFFAALACLFVGVQVYHNIYHVPVVIRFATPGATIHHEKDDYIVGGNDTDISEVPYQVAVANGTEVFCGGAILTENYVISAAHCWRDTDKTNIFVRAGSSDEKKGGTLVKVNKFLRHPNWNKKLVDYDVAILALDTPLTFSKNIQPIDIVRSEPSPRAIAKASGWGLLQVSTETPRLVIRLLFLCVTLTLTYFTPTQEDGLPAKTLQSVELPIVDRETCRKLNKRFTITDRMICAGGQVNKDSCSGDSGGPLAVDGKLAGIISFGDGCGNRDTPGVYSNIAHPEIQSFLDAYLKA</sequence>
<feature type="chain" id="PRO_5045031452" description="Peptidase S1 domain-containing protein" evidence="7">
    <location>
        <begin position="16"/>
        <end position="295"/>
    </location>
</feature>
<evidence type="ECO:0000256" key="5">
    <source>
        <dbReference type="ARBA" id="ARBA00023157"/>
    </source>
</evidence>
<dbReference type="InterPro" id="IPR018114">
    <property type="entry name" value="TRYPSIN_HIS"/>
</dbReference>
<dbReference type="PROSITE" id="PS50240">
    <property type="entry name" value="TRYPSIN_DOM"/>
    <property type="match status" value="1"/>
</dbReference>
<name>A0ABR1BDT9_POLSC</name>
<evidence type="ECO:0000313" key="10">
    <source>
        <dbReference type="EMBL" id="KAK6640232.1"/>
    </source>
</evidence>
<keyword evidence="5" id="KW-1015">Disulfide bond</keyword>
<evidence type="ECO:0000256" key="6">
    <source>
        <dbReference type="RuleBase" id="RU363034"/>
    </source>
</evidence>
<protein>
    <recommendedName>
        <fullName evidence="8">Peptidase S1 domain-containing protein</fullName>
    </recommendedName>
</protein>
<organism evidence="10 11">
    <name type="scientific">Polyplax serrata</name>
    <name type="common">Common mouse louse</name>
    <dbReference type="NCBI Taxonomy" id="468196"/>
    <lineage>
        <taxon>Eukaryota</taxon>
        <taxon>Metazoa</taxon>
        <taxon>Ecdysozoa</taxon>
        <taxon>Arthropoda</taxon>
        <taxon>Hexapoda</taxon>
        <taxon>Insecta</taxon>
        <taxon>Pterygota</taxon>
        <taxon>Neoptera</taxon>
        <taxon>Paraneoptera</taxon>
        <taxon>Psocodea</taxon>
        <taxon>Troctomorpha</taxon>
        <taxon>Phthiraptera</taxon>
        <taxon>Anoplura</taxon>
        <taxon>Polyplacidae</taxon>
        <taxon>Polyplax</taxon>
    </lineage>
</organism>
<evidence type="ECO:0000313" key="9">
    <source>
        <dbReference type="EMBL" id="KAK6640229.1"/>
    </source>
</evidence>
<dbReference type="Proteomes" id="UP001359485">
    <property type="component" value="Unassembled WGS sequence"/>
</dbReference>
<evidence type="ECO:0000259" key="8">
    <source>
        <dbReference type="PROSITE" id="PS50240"/>
    </source>
</evidence>
<dbReference type="SUPFAM" id="SSF50494">
    <property type="entry name" value="Trypsin-like serine proteases"/>
    <property type="match status" value="1"/>
</dbReference>
<keyword evidence="7" id="KW-0732">Signal</keyword>
<dbReference type="InterPro" id="IPR009003">
    <property type="entry name" value="Peptidase_S1_PA"/>
</dbReference>
<dbReference type="EMBL" id="JAWJWF010000001">
    <property type="protein sequence ID" value="KAK6640229.1"/>
    <property type="molecule type" value="Genomic_DNA"/>
</dbReference>
<dbReference type="EMBL" id="JAWJWF010000001">
    <property type="protein sequence ID" value="KAK6640232.1"/>
    <property type="molecule type" value="Genomic_DNA"/>
</dbReference>
<evidence type="ECO:0000256" key="2">
    <source>
        <dbReference type="ARBA" id="ARBA00022670"/>
    </source>
</evidence>
<dbReference type="PANTHER" id="PTHR24276">
    <property type="entry name" value="POLYSERASE-RELATED"/>
    <property type="match status" value="1"/>
</dbReference>
<comment type="caution">
    <text evidence="10">The sequence shown here is derived from an EMBL/GenBank/DDBJ whole genome shotgun (WGS) entry which is preliminary data.</text>
</comment>
<keyword evidence="11" id="KW-1185">Reference proteome</keyword>
<dbReference type="Pfam" id="PF00089">
    <property type="entry name" value="Trypsin"/>
    <property type="match status" value="2"/>
</dbReference>
<dbReference type="InterPro" id="IPR050430">
    <property type="entry name" value="Peptidase_S1"/>
</dbReference>
<keyword evidence="2 6" id="KW-0645">Protease</keyword>
<dbReference type="InterPro" id="IPR001254">
    <property type="entry name" value="Trypsin_dom"/>
</dbReference>
<evidence type="ECO:0000256" key="4">
    <source>
        <dbReference type="ARBA" id="ARBA00022825"/>
    </source>
</evidence>
<dbReference type="PANTHER" id="PTHR24276:SF91">
    <property type="entry name" value="AT26814P-RELATED"/>
    <property type="match status" value="1"/>
</dbReference>
<evidence type="ECO:0000256" key="1">
    <source>
        <dbReference type="ARBA" id="ARBA00007664"/>
    </source>
</evidence>
<dbReference type="SMART" id="SM00020">
    <property type="entry name" value="Tryp_SPc"/>
    <property type="match status" value="1"/>
</dbReference>